<evidence type="ECO:0000256" key="1">
    <source>
        <dbReference type="ARBA" id="ARBA00004571"/>
    </source>
</evidence>
<evidence type="ECO:0000256" key="12">
    <source>
        <dbReference type="PROSITE-ProRule" id="PRU01360"/>
    </source>
</evidence>
<dbReference type="GO" id="GO:0009279">
    <property type="term" value="C:cell outer membrane"/>
    <property type="evidence" value="ECO:0007669"/>
    <property type="project" value="UniProtKB-SubCell"/>
</dbReference>
<evidence type="ECO:0000256" key="4">
    <source>
        <dbReference type="ARBA" id="ARBA00022496"/>
    </source>
</evidence>
<comment type="similarity">
    <text evidence="12 13">Belongs to the TonB-dependent receptor family.</text>
</comment>
<reference evidence="17" key="1">
    <citation type="submission" date="2021-06" db="EMBL/GenBank/DDBJ databases">
        <title>44 bacteria genomes isolated from Dapeng, Shenzhen.</title>
        <authorList>
            <person name="Zheng W."/>
            <person name="Yu S."/>
            <person name="Huang Y."/>
        </authorList>
    </citation>
    <scope>NUCLEOTIDE SEQUENCE</scope>
    <source>
        <strain evidence="17">DP5N28-2</strain>
    </source>
</reference>
<evidence type="ECO:0000256" key="5">
    <source>
        <dbReference type="ARBA" id="ARBA00022692"/>
    </source>
</evidence>
<keyword evidence="6 14" id="KW-0732">Signal</keyword>
<dbReference type="EMBL" id="JAHVHU010000004">
    <property type="protein sequence ID" value="MBY5957322.1"/>
    <property type="molecule type" value="Genomic_DNA"/>
</dbReference>
<gene>
    <name evidence="17" type="ORF">KUV50_04180</name>
</gene>
<keyword evidence="2 12" id="KW-0813">Transport</keyword>
<keyword evidence="5 12" id="KW-0812">Transmembrane</keyword>
<dbReference type="PANTHER" id="PTHR32552">
    <property type="entry name" value="FERRICHROME IRON RECEPTOR-RELATED"/>
    <property type="match status" value="1"/>
</dbReference>
<evidence type="ECO:0000256" key="14">
    <source>
        <dbReference type="SAM" id="SignalP"/>
    </source>
</evidence>
<evidence type="ECO:0000256" key="7">
    <source>
        <dbReference type="ARBA" id="ARBA00023004"/>
    </source>
</evidence>
<keyword evidence="9 13" id="KW-0798">TonB box</keyword>
<dbReference type="InterPro" id="IPR012910">
    <property type="entry name" value="Plug_dom"/>
</dbReference>
<keyword evidence="3 12" id="KW-1134">Transmembrane beta strand</keyword>
<dbReference type="SUPFAM" id="SSF49464">
    <property type="entry name" value="Carboxypeptidase regulatory domain-like"/>
    <property type="match status" value="1"/>
</dbReference>
<dbReference type="Gene3D" id="2.170.130.10">
    <property type="entry name" value="TonB-dependent receptor, plug domain"/>
    <property type="match status" value="1"/>
</dbReference>
<keyword evidence="11 12" id="KW-0998">Cell outer membrane</keyword>
<keyword evidence="18" id="KW-1185">Reference proteome</keyword>
<dbReference type="PANTHER" id="PTHR32552:SF68">
    <property type="entry name" value="FERRICHROME OUTER MEMBRANE TRANSPORTER_PHAGE RECEPTOR"/>
    <property type="match status" value="1"/>
</dbReference>
<evidence type="ECO:0000256" key="6">
    <source>
        <dbReference type="ARBA" id="ARBA00022729"/>
    </source>
</evidence>
<comment type="subcellular location">
    <subcellularLocation>
        <location evidence="1 12">Cell outer membrane</location>
        <topology evidence="1 12">Multi-pass membrane protein</topology>
    </subcellularLocation>
</comment>
<evidence type="ECO:0000256" key="8">
    <source>
        <dbReference type="ARBA" id="ARBA00023065"/>
    </source>
</evidence>
<dbReference type="Pfam" id="PF00593">
    <property type="entry name" value="TonB_dep_Rec_b-barrel"/>
    <property type="match status" value="1"/>
</dbReference>
<protein>
    <submittedName>
        <fullName evidence="17">TonB-dependent receptor</fullName>
    </submittedName>
</protein>
<keyword evidence="8" id="KW-0406">Ion transport</keyword>
<proteinExistence type="inferred from homology"/>
<dbReference type="AlphaFoldDB" id="A0A953HKF5"/>
<evidence type="ECO:0000313" key="17">
    <source>
        <dbReference type="EMBL" id="MBY5957322.1"/>
    </source>
</evidence>
<dbReference type="InterPro" id="IPR036942">
    <property type="entry name" value="Beta-barrel_TonB_sf"/>
</dbReference>
<name>A0A953HKF5_9BACT</name>
<dbReference type="Pfam" id="PF13715">
    <property type="entry name" value="CarbopepD_reg_2"/>
    <property type="match status" value="1"/>
</dbReference>
<evidence type="ECO:0000256" key="9">
    <source>
        <dbReference type="ARBA" id="ARBA00023077"/>
    </source>
</evidence>
<dbReference type="InterPro" id="IPR037066">
    <property type="entry name" value="Plug_dom_sf"/>
</dbReference>
<feature type="domain" description="TonB-dependent receptor-like beta-barrel" evidence="15">
    <location>
        <begin position="330"/>
        <end position="750"/>
    </location>
</feature>
<dbReference type="GO" id="GO:0015344">
    <property type="term" value="F:siderophore uptake transmembrane transporter activity"/>
    <property type="evidence" value="ECO:0007669"/>
    <property type="project" value="TreeGrafter"/>
</dbReference>
<feature type="domain" description="TonB-dependent receptor plug" evidence="16">
    <location>
        <begin position="118"/>
        <end position="224"/>
    </location>
</feature>
<feature type="chain" id="PRO_5036923338" evidence="14">
    <location>
        <begin position="22"/>
        <end position="793"/>
    </location>
</feature>
<evidence type="ECO:0000256" key="11">
    <source>
        <dbReference type="ARBA" id="ARBA00023237"/>
    </source>
</evidence>
<dbReference type="Pfam" id="PF07715">
    <property type="entry name" value="Plug"/>
    <property type="match status" value="1"/>
</dbReference>
<dbReference type="Gene3D" id="2.60.40.1120">
    <property type="entry name" value="Carboxypeptidase-like, regulatory domain"/>
    <property type="match status" value="1"/>
</dbReference>
<comment type="caution">
    <text evidence="17">The sequence shown here is derived from an EMBL/GenBank/DDBJ whole genome shotgun (WGS) entry which is preliminary data.</text>
</comment>
<dbReference type="Proteomes" id="UP000753961">
    <property type="component" value="Unassembled WGS sequence"/>
</dbReference>
<dbReference type="RefSeq" id="WP_222578842.1">
    <property type="nucleotide sequence ID" value="NZ_JAHVHU010000004.1"/>
</dbReference>
<feature type="signal peptide" evidence="14">
    <location>
        <begin position="1"/>
        <end position="21"/>
    </location>
</feature>
<sequence>MRILNLILAFLVLGMNSYGQADYTLEGSITDHDGTALYGAHIELSPGQKLTSTDEQGQFRFVNINQGEYQLTVSYIGYETKIETVVIDKNTFVSLELRPGQILTDKIVVEGLRASVNTGTTFENIGKKDIEKENTGQDLPFLMQMTPSVVVTSDAGHGVGYTGMRIRGSDATRINATINGIPYNDAESQGTFWVNLPDFASSVESIQIQRGVGTSTNGAGAFGASLNINTNSLNRDSYVQLNNSLGSFNTMKNTIALGSGLLKDRFVLDARLSRINSDGYIDRATSDLKSLYLSGGWYGNKHILRFNIIAGKEKTYQAWNGIPQDLLSENRTFNEFTYHNQTDNYSQTHYQLHYSNQISSKFNWGLSGNYTRGLGYYEEYKEDQSFEDYGLSELIFNDTVINETDLVRRRWLDNHFYGLTARASWEPREFLNIDFGGGFYQYQGDHYGTLVWSEYASNAFVDDKYYFNDALKNDGNAYLKATWDAKKWTYFLDLQLRSVYYSFLGIDRNGDALEQDASLLFFNPKFGLTYHVSSKSQWYASLAKGSREPNRDDYTEAPEELRPDHEELYDLEAGYRFQNKRHRFTGNLYYMKYNNQLVLNGEINDVGTYVRTNVKDSYRLGIELADQYAVTSQWQVGGNIAWSLNRIPNFNEYIDVYDAMFNYLGQEKMAHENTTIAFSPSVVAAFQTTYSPVEFLSLAWESKYVSRQYLDNTSNKSRSIDPFSFTNVRIEYSDDLFSLENVVLALDLKNIFNSAYETNGYTYGYVLGNERADFNYYYPQAGFHFMISLNIHF</sequence>
<accession>A0A953HKF5</accession>
<evidence type="ECO:0000256" key="10">
    <source>
        <dbReference type="ARBA" id="ARBA00023136"/>
    </source>
</evidence>
<evidence type="ECO:0000259" key="16">
    <source>
        <dbReference type="Pfam" id="PF07715"/>
    </source>
</evidence>
<keyword evidence="10 12" id="KW-0472">Membrane</keyword>
<evidence type="ECO:0000256" key="13">
    <source>
        <dbReference type="RuleBase" id="RU003357"/>
    </source>
</evidence>
<evidence type="ECO:0000313" key="18">
    <source>
        <dbReference type="Proteomes" id="UP000753961"/>
    </source>
</evidence>
<dbReference type="PROSITE" id="PS52016">
    <property type="entry name" value="TONB_DEPENDENT_REC_3"/>
    <property type="match status" value="1"/>
</dbReference>
<dbReference type="InterPro" id="IPR039426">
    <property type="entry name" value="TonB-dep_rcpt-like"/>
</dbReference>
<dbReference type="SUPFAM" id="SSF56935">
    <property type="entry name" value="Porins"/>
    <property type="match status" value="1"/>
</dbReference>
<evidence type="ECO:0000256" key="2">
    <source>
        <dbReference type="ARBA" id="ARBA00022448"/>
    </source>
</evidence>
<keyword evidence="7" id="KW-0408">Iron</keyword>
<evidence type="ECO:0000259" key="15">
    <source>
        <dbReference type="Pfam" id="PF00593"/>
    </source>
</evidence>
<organism evidence="17 18">
    <name type="scientific">Membranihabitans marinus</name>
    <dbReference type="NCBI Taxonomy" id="1227546"/>
    <lineage>
        <taxon>Bacteria</taxon>
        <taxon>Pseudomonadati</taxon>
        <taxon>Bacteroidota</taxon>
        <taxon>Saprospiria</taxon>
        <taxon>Saprospirales</taxon>
        <taxon>Saprospiraceae</taxon>
        <taxon>Membranihabitans</taxon>
    </lineage>
</organism>
<keyword evidence="17" id="KW-0675">Receptor</keyword>
<dbReference type="InterPro" id="IPR008969">
    <property type="entry name" value="CarboxyPept-like_regulatory"/>
</dbReference>
<keyword evidence="4" id="KW-0410">Iron transport</keyword>
<dbReference type="InterPro" id="IPR000531">
    <property type="entry name" value="Beta-barrel_TonB"/>
</dbReference>
<dbReference type="Gene3D" id="2.40.170.20">
    <property type="entry name" value="TonB-dependent receptor, beta-barrel domain"/>
    <property type="match status" value="1"/>
</dbReference>
<evidence type="ECO:0000256" key="3">
    <source>
        <dbReference type="ARBA" id="ARBA00022452"/>
    </source>
</evidence>